<sequence>MYKDKHNTTTNNSEFSEPVYAEVDDVLESPTIKSSQLEGSTKLSNIQPSDTPNHHTPTPVLRRYYRSHVLNRICMDYLLMTDGDAAFPGEVDHRRSTTSYIFIVGTTTVSWMSRIQKIIDLSTTEAEYVAVTEASKELIWLHGLLTELGFTQEKNVLYNDSQSAIHLAKNSAFNSRIKHIGLRYYFIRFLLEDEILTLRKILGSKNPTDMLTKVVTIDKLKYCLTSVGLLE</sequence>
<dbReference type="AlphaFoldDB" id="A0A9D4ZX99"/>
<dbReference type="Gramene" id="Psat07G0233400-T1">
    <property type="protein sequence ID" value="KAI5385685.1"/>
    <property type="gene ID" value="KIW84_072334"/>
</dbReference>
<accession>A0A9D4ZX99</accession>
<reference evidence="2 3" key="1">
    <citation type="journal article" date="2022" name="Nat. Genet.">
        <title>Improved pea reference genome and pan-genome highlight genomic features and evolutionary characteristics.</title>
        <authorList>
            <person name="Yang T."/>
            <person name="Liu R."/>
            <person name="Luo Y."/>
            <person name="Hu S."/>
            <person name="Wang D."/>
            <person name="Wang C."/>
            <person name="Pandey M.K."/>
            <person name="Ge S."/>
            <person name="Xu Q."/>
            <person name="Li N."/>
            <person name="Li G."/>
            <person name="Huang Y."/>
            <person name="Saxena R.K."/>
            <person name="Ji Y."/>
            <person name="Li M."/>
            <person name="Yan X."/>
            <person name="He Y."/>
            <person name="Liu Y."/>
            <person name="Wang X."/>
            <person name="Xiang C."/>
            <person name="Varshney R.K."/>
            <person name="Ding H."/>
            <person name="Gao S."/>
            <person name="Zong X."/>
        </authorList>
    </citation>
    <scope>NUCLEOTIDE SEQUENCE [LARGE SCALE GENOMIC DNA]</scope>
    <source>
        <strain evidence="2 3">cv. Zhongwan 6</strain>
    </source>
</reference>
<dbReference type="Proteomes" id="UP001058974">
    <property type="component" value="Chromosome 7"/>
</dbReference>
<gene>
    <name evidence="2" type="ORF">KIW84_072334</name>
</gene>
<evidence type="ECO:0000313" key="3">
    <source>
        <dbReference type="Proteomes" id="UP001058974"/>
    </source>
</evidence>
<proteinExistence type="predicted"/>
<feature type="region of interest" description="Disordered" evidence="1">
    <location>
        <begin position="31"/>
        <end position="58"/>
    </location>
</feature>
<feature type="region of interest" description="Disordered" evidence="1">
    <location>
        <begin position="1"/>
        <end position="20"/>
    </location>
</feature>
<organism evidence="2 3">
    <name type="scientific">Pisum sativum</name>
    <name type="common">Garden pea</name>
    <name type="synonym">Lathyrus oleraceus</name>
    <dbReference type="NCBI Taxonomy" id="3888"/>
    <lineage>
        <taxon>Eukaryota</taxon>
        <taxon>Viridiplantae</taxon>
        <taxon>Streptophyta</taxon>
        <taxon>Embryophyta</taxon>
        <taxon>Tracheophyta</taxon>
        <taxon>Spermatophyta</taxon>
        <taxon>Magnoliopsida</taxon>
        <taxon>eudicotyledons</taxon>
        <taxon>Gunneridae</taxon>
        <taxon>Pentapetalae</taxon>
        <taxon>rosids</taxon>
        <taxon>fabids</taxon>
        <taxon>Fabales</taxon>
        <taxon>Fabaceae</taxon>
        <taxon>Papilionoideae</taxon>
        <taxon>50 kb inversion clade</taxon>
        <taxon>NPAAA clade</taxon>
        <taxon>Hologalegina</taxon>
        <taxon>IRL clade</taxon>
        <taxon>Fabeae</taxon>
        <taxon>Lathyrus</taxon>
    </lineage>
</organism>
<feature type="compositionally biased region" description="Polar residues" evidence="1">
    <location>
        <begin position="31"/>
        <end position="56"/>
    </location>
</feature>
<dbReference type="EMBL" id="JAMSHJ010000007">
    <property type="protein sequence ID" value="KAI5385685.1"/>
    <property type="molecule type" value="Genomic_DNA"/>
</dbReference>
<protein>
    <recommendedName>
        <fullName evidence="4">Retrovirus-related Pol polyprotein from transposon TNT 1-94</fullName>
    </recommendedName>
</protein>
<dbReference type="PANTHER" id="PTHR11439">
    <property type="entry name" value="GAG-POL-RELATED RETROTRANSPOSON"/>
    <property type="match status" value="1"/>
</dbReference>
<dbReference type="CDD" id="cd09272">
    <property type="entry name" value="RNase_HI_RT_Ty1"/>
    <property type="match status" value="1"/>
</dbReference>
<evidence type="ECO:0000256" key="1">
    <source>
        <dbReference type="SAM" id="MobiDB-lite"/>
    </source>
</evidence>
<keyword evidence="3" id="KW-1185">Reference proteome</keyword>
<comment type="caution">
    <text evidence="2">The sequence shown here is derived from an EMBL/GenBank/DDBJ whole genome shotgun (WGS) entry which is preliminary data.</text>
</comment>
<name>A0A9D4ZX99_PEA</name>
<evidence type="ECO:0000313" key="2">
    <source>
        <dbReference type="EMBL" id="KAI5385685.1"/>
    </source>
</evidence>
<evidence type="ECO:0008006" key="4">
    <source>
        <dbReference type="Google" id="ProtNLM"/>
    </source>
</evidence>
<dbReference type="PANTHER" id="PTHR11439:SF467">
    <property type="entry name" value="INTEGRASE CATALYTIC DOMAIN-CONTAINING PROTEIN"/>
    <property type="match status" value="1"/>
</dbReference>